<dbReference type="InterPro" id="IPR004360">
    <property type="entry name" value="Glyas_Fos-R_dOase_dom"/>
</dbReference>
<accession>A0ABU5S423</accession>
<evidence type="ECO:0000259" key="3">
    <source>
        <dbReference type="PROSITE" id="PS51819"/>
    </source>
</evidence>
<dbReference type="EMBL" id="JAYGIL010000010">
    <property type="protein sequence ID" value="MEA5403191.1"/>
    <property type="molecule type" value="Genomic_DNA"/>
</dbReference>
<keyword evidence="1" id="KW-0479">Metal-binding</keyword>
<evidence type="ECO:0000313" key="5">
    <source>
        <dbReference type="Proteomes" id="UP001303899"/>
    </source>
</evidence>
<proteinExistence type="predicted"/>
<name>A0ABU5S423_9BACT</name>
<organism evidence="4 5">
    <name type="scientific">Arcicella gelida</name>
    <dbReference type="NCBI Taxonomy" id="2984195"/>
    <lineage>
        <taxon>Bacteria</taxon>
        <taxon>Pseudomonadati</taxon>
        <taxon>Bacteroidota</taxon>
        <taxon>Cytophagia</taxon>
        <taxon>Cytophagales</taxon>
        <taxon>Flectobacillaceae</taxon>
        <taxon>Arcicella</taxon>
    </lineage>
</organism>
<dbReference type="Gene3D" id="3.10.180.10">
    <property type="entry name" value="2,3-Dihydroxybiphenyl 1,2-Dioxygenase, domain 1"/>
    <property type="match status" value="1"/>
</dbReference>
<gene>
    <name evidence="4" type="ORF">VB776_09720</name>
</gene>
<dbReference type="RefSeq" id="WP_323328463.1">
    <property type="nucleotide sequence ID" value="NZ_JAYGIL010000010.1"/>
</dbReference>
<feature type="chain" id="PRO_5045647675" evidence="2">
    <location>
        <begin position="23"/>
        <end position="178"/>
    </location>
</feature>
<comment type="caution">
    <text evidence="4">The sequence shown here is derived from an EMBL/GenBank/DDBJ whole genome shotgun (WGS) entry which is preliminary data.</text>
</comment>
<keyword evidence="2" id="KW-0732">Signal</keyword>
<dbReference type="PANTHER" id="PTHR43048:SF6">
    <property type="entry name" value="BLR8189 PROTEIN"/>
    <property type="match status" value="1"/>
</dbReference>
<reference evidence="4 5" key="1">
    <citation type="submission" date="2023-12" db="EMBL/GenBank/DDBJ databases">
        <title>Novel species of the genus Arcicella isolated from rivers.</title>
        <authorList>
            <person name="Lu H."/>
        </authorList>
    </citation>
    <scope>NUCLEOTIDE SEQUENCE [LARGE SCALE GENOMIC DNA]</scope>
    <source>
        <strain evidence="4 5">DC2W</strain>
    </source>
</reference>
<dbReference type="SUPFAM" id="SSF54593">
    <property type="entry name" value="Glyoxalase/Bleomycin resistance protein/Dihydroxybiphenyl dioxygenase"/>
    <property type="match status" value="1"/>
</dbReference>
<dbReference type="InterPro" id="IPR051785">
    <property type="entry name" value="MMCE/EMCE_epimerase"/>
</dbReference>
<dbReference type="InterPro" id="IPR029068">
    <property type="entry name" value="Glyas_Bleomycin-R_OHBP_Dase"/>
</dbReference>
<feature type="signal peptide" evidence="2">
    <location>
        <begin position="1"/>
        <end position="22"/>
    </location>
</feature>
<dbReference type="PROSITE" id="PS51819">
    <property type="entry name" value="VOC"/>
    <property type="match status" value="1"/>
</dbReference>
<evidence type="ECO:0000313" key="4">
    <source>
        <dbReference type="EMBL" id="MEA5403191.1"/>
    </source>
</evidence>
<dbReference type="InterPro" id="IPR037523">
    <property type="entry name" value="VOC_core"/>
</dbReference>
<dbReference type="Pfam" id="PF00903">
    <property type="entry name" value="Glyoxalase"/>
    <property type="match status" value="1"/>
</dbReference>
<dbReference type="PANTHER" id="PTHR43048">
    <property type="entry name" value="METHYLMALONYL-COA EPIMERASE"/>
    <property type="match status" value="1"/>
</dbReference>
<evidence type="ECO:0000256" key="1">
    <source>
        <dbReference type="ARBA" id="ARBA00022723"/>
    </source>
</evidence>
<feature type="domain" description="VOC" evidence="3">
    <location>
        <begin position="45"/>
        <end position="175"/>
    </location>
</feature>
<dbReference type="Proteomes" id="UP001303899">
    <property type="component" value="Unassembled WGS sequence"/>
</dbReference>
<protein>
    <submittedName>
        <fullName evidence="4">VOC family protein</fullName>
    </submittedName>
</protein>
<sequence length="178" mass="20202">MKNKISLLIAFGLLTLTTSAFAQHQENTGFNMPALNPKSKLADISGNHIGIRVPNYDLAIKWWTEKMDFRIIHQWPYADEKLAYLAPPNDNSFWVEILAEGKLEAQKNYTDLGESLSKPGYHHICMHVKNLDATLAELKKRGVTTVGEPFYLETITRKLAFIADPWGNLIELSEVVFK</sequence>
<evidence type="ECO:0000256" key="2">
    <source>
        <dbReference type="SAM" id="SignalP"/>
    </source>
</evidence>
<keyword evidence="5" id="KW-1185">Reference proteome</keyword>